<dbReference type="PANTHER" id="PTHR43304:SF1">
    <property type="entry name" value="PAC DOMAIN-CONTAINING PROTEIN"/>
    <property type="match status" value="1"/>
</dbReference>
<keyword evidence="8" id="KW-0472">Membrane</keyword>
<dbReference type="Gene3D" id="1.10.287.130">
    <property type="match status" value="1"/>
</dbReference>
<dbReference type="InterPro" id="IPR003594">
    <property type="entry name" value="HATPase_dom"/>
</dbReference>
<dbReference type="Gene3D" id="3.30.565.10">
    <property type="entry name" value="Histidine kinase-like ATPase, C-terminal domain"/>
    <property type="match status" value="1"/>
</dbReference>
<dbReference type="PANTHER" id="PTHR43304">
    <property type="entry name" value="PHYTOCHROME-LIKE PROTEIN CPH1"/>
    <property type="match status" value="1"/>
</dbReference>
<dbReference type="SUPFAM" id="SSF47384">
    <property type="entry name" value="Homodimeric domain of signal transducing histidine kinase"/>
    <property type="match status" value="1"/>
</dbReference>
<dbReference type="SUPFAM" id="SSF55785">
    <property type="entry name" value="PYP-like sensor domain (PAS domain)"/>
    <property type="match status" value="3"/>
</dbReference>
<dbReference type="Pfam" id="PF16926">
    <property type="entry name" value="HisKA_4TM"/>
    <property type="match status" value="1"/>
</dbReference>
<name>A0A1H9MS39_9EURY</name>
<dbReference type="Pfam" id="PF02518">
    <property type="entry name" value="HATPase_c"/>
    <property type="match status" value="1"/>
</dbReference>
<comment type="catalytic activity">
    <reaction evidence="1">
        <text>ATP + protein L-histidine = ADP + protein N-phospho-L-histidine.</text>
        <dbReference type="EC" id="2.7.13.3"/>
    </reaction>
</comment>
<evidence type="ECO:0000256" key="4">
    <source>
        <dbReference type="ARBA" id="ARBA00022679"/>
    </source>
</evidence>
<feature type="domain" description="Histidine kinase" evidence="9">
    <location>
        <begin position="530"/>
        <end position="743"/>
    </location>
</feature>
<dbReference type="InterPro" id="IPR000700">
    <property type="entry name" value="PAS-assoc_C"/>
</dbReference>
<dbReference type="STRING" id="1186196.SAMN04489841_3457"/>
<evidence type="ECO:0000259" key="9">
    <source>
        <dbReference type="PROSITE" id="PS50109"/>
    </source>
</evidence>
<dbReference type="InterPro" id="IPR000014">
    <property type="entry name" value="PAS"/>
</dbReference>
<dbReference type="Pfam" id="PF08447">
    <property type="entry name" value="PAS_3"/>
    <property type="match status" value="1"/>
</dbReference>
<keyword evidence="5" id="KW-0418">Kinase</keyword>
<keyword evidence="13" id="KW-1185">Reference proteome</keyword>
<keyword evidence="4" id="KW-0808">Transferase</keyword>
<protein>
    <recommendedName>
        <fullName evidence="2">histidine kinase</fullName>
        <ecNumber evidence="2">2.7.13.3</ecNumber>
    </recommendedName>
</protein>
<feature type="domain" description="PAS" evidence="10">
    <location>
        <begin position="272"/>
        <end position="345"/>
    </location>
</feature>
<evidence type="ECO:0000256" key="7">
    <source>
        <dbReference type="SAM" id="MobiDB-lite"/>
    </source>
</evidence>
<dbReference type="InterPro" id="IPR004358">
    <property type="entry name" value="Sig_transdc_His_kin-like_C"/>
</dbReference>
<feature type="domain" description="PAC" evidence="11">
    <location>
        <begin position="221"/>
        <end position="271"/>
    </location>
</feature>
<feature type="domain" description="PAS" evidence="10">
    <location>
        <begin position="147"/>
        <end position="191"/>
    </location>
</feature>
<gene>
    <name evidence="12" type="ORF">SAMN04489841_3457</name>
</gene>
<evidence type="ECO:0000256" key="6">
    <source>
        <dbReference type="SAM" id="Coils"/>
    </source>
</evidence>
<feature type="transmembrane region" description="Helical" evidence="8">
    <location>
        <begin position="35"/>
        <end position="56"/>
    </location>
</feature>
<feature type="coiled-coil region" evidence="6">
    <location>
        <begin position="503"/>
        <end position="530"/>
    </location>
</feature>
<keyword evidence="3" id="KW-0597">Phosphoprotein</keyword>
<dbReference type="SMART" id="SM00387">
    <property type="entry name" value="HATPase_c"/>
    <property type="match status" value="1"/>
</dbReference>
<feature type="domain" description="PAS" evidence="10">
    <location>
        <begin position="395"/>
        <end position="439"/>
    </location>
</feature>
<dbReference type="FunFam" id="3.30.565.10:FF:000006">
    <property type="entry name" value="Sensor histidine kinase WalK"/>
    <property type="match status" value="1"/>
</dbReference>
<dbReference type="CDD" id="cd00130">
    <property type="entry name" value="PAS"/>
    <property type="match status" value="3"/>
</dbReference>
<dbReference type="SUPFAM" id="SSF55874">
    <property type="entry name" value="ATPase domain of HSP90 chaperone/DNA topoisomerase II/histidine kinase"/>
    <property type="match status" value="1"/>
</dbReference>
<dbReference type="SMART" id="SM00388">
    <property type="entry name" value="HisKA"/>
    <property type="match status" value="1"/>
</dbReference>
<dbReference type="CDD" id="cd00082">
    <property type="entry name" value="HisKA"/>
    <property type="match status" value="1"/>
</dbReference>
<dbReference type="Gene3D" id="3.30.450.20">
    <property type="entry name" value="PAS domain"/>
    <property type="match status" value="3"/>
</dbReference>
<feature type="domain" description="PAC" evidence="11">
    <location>
        <begin position="469"/>
        <end position="519"/>
    </location>
</feature>
<feature type="domain" description="PAC" evidence="11">
    <location>
        <begin position="346"/>
        <end position="398"/>
    </location>
</feature>
<keyword evidence="6" id="KW-0175">Coiled coil</keyword>
<dbReference type="InterPro" id="IPR035965">
    <property type="entry name" value="PAS-like_dom_sf"/>
</dbReference>
<dbReference type="InterPro" id="IPR031623">
    <property type="entry name" value="HisKA_4TM"/>
</dbReference>
<evidence type="ECO:0000256" key="8">
    <source>
        <dbReference type="SAM" id="Phobius"/>
    </source>
</evidence>
<dbReference type="PROSITE" id="PS50113">
    <property type="entry name" value="PAC"/>
    <property type="match status" value="3"/>
</dbReference>
<dbReference type="InterPro" id="IPR005467">
    <property type="entry name" value="His_kinase_dom"/>
</dbReference>
<evidence type="ECO:0000259" key="11">
    <source>
        <dbReference type="PROSITE" id="PS50113"/>
    </source>
</evidence>
<dbReference type="PROSITE" id="PS50109">
    <property type="entry name" value="HIS_KIN"/>
    <property type="match status" value="1"/>
</dbReference>
<dbReference type="InterPro" id="IPR001610">
    <property type="entry name" value="PAC"/>
</dbReference>
<sequence>MRAVSGRYSIVLLGGLLIVLAAALAYTLTSRNAPPFDIFIAFSLSAGSGAILIYSSSQLPDTDIDPRYYPVIGVWCVGSVVVTATTLWLYHVQPAAGNLTDPPRVILNLASLGGIAGYAIGFHDSRARTRASELERRNTELGRARENLEEYERIVETVDDGVYVLDEARRFQRVNDAFVSMTHFDRSELLGTYASAVFGTNFEDIDAEARHQFESGETDVASFEEEIYTAEDEAITVESRLRQFPVEGGWGRVGVVRDITERKRMEQELRESERRFRQLAEHLDQVVWMTTADQQELLYVNPAYEEVWGVDREDLYENATAWAETIHPDDRERVLEEFHKQVQDRHEAEYRIVRPDGEVRWIHDRATPIYDQNGDAYRIVGDANDVTERKKREQQLERFERIVETVNDGVYATDGDGHIVFVNDAFVSMSQHTREELLGAHGSVFFGERFVDTDEEEWCELIDGERDSVEFETEIIGPDVEVRVVHNRFVPLEIDDEMGRVGVTRDITELKEYQRKLEESNERLEQFAYVASHDLQEPLRMVSSYLQLLEGRYADELDQDAEEFIEFAVDGAERMREMIEDLLAYSRINTEAAPLEPTDCGAVIENALRNLERQIEENDAKIDIGSLPTVPIDQNQLEQVFQNLVSNAIKYHGDDPPEIEISAERDGGKWVFQVADNGIGMDPEQTDRIFDVFERLHTAEEHSGTGIGLALCTEIIDRHGGDIWVESEPGDGSTFYFTIPDANRSRDPGDQSTGQTTTAEGIDD</sequence>
<dbReference type="InterPro" id="IPR036097">
    <property type="entry name" value="HisK_dim/P_sf"/>
</dbReference>
<evidence type="ECO:0000259" key="10">
    <source>
        <dbReference type="PROSITE" id="PS50112"/>
    </source>
</evidence>
<evidence type="ECO:0000256" key="2">
    <source>
        <dbReference type="ARBA" id="ARBA00012438"/>
    </source>
</evidence>
<dbReference type="FunFam" id="3.30.450.20:FF:000099">
    <property type="entry name" value="Sensory box sensor histidine kinase"/>
    <property type="match status" value="1"/>
</dbReference>
<feature type="region of interest" description="Disordered" evidence="7">
    <location>
        <begin position="740"/>
        <end position="764"/>
    </location>
</feature>
<accession>A0A1H9MS39</accession>
<dbReference type="GO" id="GO:0000155">
    <property type="term" value="F:phosphorelay sensor kinase activity"/>
    <property type="evidence" value="ECO:0007669"/>
    <property type="project" value="InterPro"/>
</dbReference>
<reference evidence="13" key="1">
    <citation type="submission" date="2016-10" db="EMBL/GenBank/DDBJ databases">
        <authorList>
            <person name="Varghese N."/>
            <person name="Submissions S."/>
        </authorList>
    </citation>
    <scope>NUCLEOTIDE SEQUENCE [LARGE SCALE GENOMIC DNA]</scope>
    <source>
        <strain evidence="13">DSM 25055</strain>
    </source>
</reference>
<evidence type="ECO:0000256" key="3">
    <source>
        <dbReference type="ARBA" id="ARBA00022553"/>
    </source>
</evidence>
<dbReference type="PROSITE" id="PS50112">
    <property type="entry name" value="PAS"/>
    <property type="match status" value="3"/>
</dbReference>
<keyword evidence="8" id="KW-0812">Transmembrane</keyword>
<evidence type="ECO:0000313" key="12">
    <source>
        <dbReference type="EMBL" id="SER25943.1"/>
    </source>
</evidence>
<evidence type="ECO:0000256" key="1">
    <source>
        <dbReference type="ARBA" id="ARBA00000085"/>
    </source>
</evidence>
<evidence type="ECO:0000313" key="13">
    <source>
        <dbReference type="Proteomes" id="UP000199114"/>
    </source>
</evidence>
<feature type="transmembrane region" description="Helical" evidence="8">
    <location>
        <begin position="68"/>
        <end position="90"/>
    </location>
</feature>
<dbReference type="InterPro" id="IPR003661">
    <property type="entry name" value="HisK_dim/P_dom"/>
</dbReference>
<feature type="compositionally biased region" description="Polar residues" evidence="7">
    <location>
        <begin position="750"/>
        <end position="764"/>
    </location>
</feature>
<dbReference type="SMART" id="SM00086">
    <property type="entry name" value="PAC"/>
    <property type="match status" value="2"/>
</dbReference>
<dbReference type="InterPro" id="IPR036890">
    <property type="entry name" value="HATPase_C_sf"/>
</dbReference>
<dbReference type="AlphaFoldDB" id="A0A1H9MS39"/>
<dbReference type="Proteomes" id="UP000199114">
    <property type="component" value="Unassembled WGS sequence"/>
</dbReference>
<dbReference type="SMART" id="SM00091">
    <property type="entry name" value="PAS"/>
    <property type="match status" value="3"/>
</dbReference>
<dbReference type="InterPro" id="IPR052162">
    <property type="entry name" value="Sensor_kinase/Photoreceptor"/>
</dbReference>
<evidence type="ECO:0000256" key="5">
    <source>
        <dbReference type="ARBA" id="ARBA00022777"/>
    </source>
</evidence>
<dbReference type="EC" id="2.7.13.3" evidence="2"/>
<dbReference type="PRINTS" id="PR00344">
    <property type="entry name" value="BCTRLSENSOR"/>
</dbReference>
<organism evidence="12 13">
    <name type="scientific">Natrinema salaciae</name>
    <dbReference type="NCBI Taxonomy" id="1186196"/>
    <lineage>
        <taxon>Archaea</taxon>
        <taxon>Methanobacteriati</taxon>
        <taxon>Methanobacteriota</taxon>
        <taxon>Stenosarchaea group</taxon>
        <taxon>Halobacteria</taxon>
        <taxon>Halobacteriales</taxon>
        <taxon>Natrialbaceae</taxon>
        <taxon>Natrinema</taxon>
    </lineage>
</organism>
<dbReference type="InterPro" id="IPR013655">
    <property type="entry name" value="PAS_fold_3"/>
</dbReference>
<dbReference type="NCBIfam" id="TIGR00229">
    <property type="entry name" value="sensory_box"/>
    <property type="match status" value="3"/>
</dbReference>
<keyword evidence="8" id="KW-1133">Transmembrane helix</keyword>
<feature type="coiled-coil region" evidence="6">
    <location>
        <begin position="255"/>
        <end position="282"/>
    </location>
</feature>
<dbReference type="Pfam" id="PF00512">
    <property type="entry name" value="HisKA"/>
    <property type="match status" value="1"/>
</dbReference>
<dbReference type="EMBL" id="FOFD01000004">
    <property type="protein sequence ID" value="SER25943.1"/>
    <property type="molecule type" value="Genomic_DNA"/>
</dbReference>
<dbReference type="Pfam" id="PF13426">
    <property type="entry name" value="PAS_9"/>
    <property type="match status" value="2"/>
</dbReference>
<proteinExistence type="predicted"/>